<protein>
    <recommendedName>
        <fullName evidence="4">HTH marR-type domain-containing protein</fullName>
    </recommendedName>
</protein>
<evidence type="ECO:0000256" key="3">
    <source>
        <dbReference type="ARBA" id="ARBA00023163"/>
    </source>
</evidence>
<dbReference type="InterPro" id="IPR000835">
    <property type="entry name" value="HTH_MarR-typ"/>
</dbReference>
<dbReference type="PANTHER" id="PTHR42756">
    <property type="entry name" value="TRANSCRIPTIONAL REGULATOR, MARR"/>
    <property type="match status" value="1"/>
</dbReference>
<dbReference type="eggNOG" id="COG1846">
    <property type="taxonomic scope" value="Bacteria"/>
</dbReference>
<dbReference type="STRING" id="153721.MYP_1969"/>
<comment type="caution">
    <text evidence="5">The sequence shown here is derived from an EMBL/GenBank/DDBJ whole genome shotgun (WGS) entry which is preliminary data.</text>
</comment>
<dbReference type="PANTHER" id="PTHR42756:SF1">
    <property type="entry name" value="TRANSCRIPTIONAL REPRESSOR OF EMRAB OPERON"/>
    <property type="match status" value="1"/>
</dbReference>
<dbReference type="SUPFAM" id="SSF46785">
    <property type="entry name" value="Winged helix' DNA-binding domain"/>
    <property type="match status" value="1"/>
</dbReference>
<gene>
    <name evidence="5" type="ORF">MYP_1969</name>
</gene>
<proteinExistence type="predicted"/>
<dbReference type="AlphaFoldDB" id="A0A098LCX1"/>
<dbReference type="GO" id="GO:0003700">
    <property type="term" value="F:DNA-binding transcription factor activity"/>
    <property type="evidence" value="ECO:0007669"/>
    <property type="project" value="InterPro"/>
</dbReference>
<dbReference type="Gene3D" id="1.10.10.10">
    <property type="entry name" value="Winged helix-like DNA-binding domain superfamily/Winged helix DNA-binding domain"/>
    <property type="match status" value="1"/>
</dbReference>
<evidence type="ECO:0000313" key="6">
    <source>
        <dbReference type="Proteomes" id="UP000030185"/>
    </source>
</evidence>
<dbReference type="PROSITE" id="PS50995">
    <property type="entry name" value="HTH_MARR_2"/>
    <property type="match status" value="1"/>
</dbReference>
<reference evidence="5 6" key="1">
    <citation type="submission" date="2014-09" db="EMBL/GenBank/DDBJ databases">
        <title>Sporocytophaga myxococcoides PG-01 genome sequencing.</title>
        <authorList>
            <person name="Liu L."/>
            <person name="Gao P.J."/>
            <person name="Chen G.J."/>
            <person name="Wang L.S."/>
        </authorList>
    </citation>
    <scope>NUCLEOTIDE SEQUENCE [LARGE SCALE GENOMIC DNA]</scope>
    <source>
        <strain evidence="5 6">PG-01</strain>
    </source>
</reference>
<dbReference type="GO" id="GO:0003677">
    <property type="term" value="F:DNA binding"/>
    <property type="evidence" value="ECO:0007669"/>
    <property type="project" value="UniProtKB-KW"/>
</dbReference>
<sequence length="90" mass="10825">MLKSLEESELIRRVQDKKDKRLVKIFLTEKGKEKKEMAKKVVRRFNQAVREEIPEEKLKVFFEVAEKINSIIDHKEIYNNNNKTENTNTF</sequence>
<name>A0A098LCX1_9BACT</name>
<organism evidence="5 6">
    <name type="scientific">Sporocytophaga myxococcoides</name>
    <dbReference type="NCBI Taxonomy" id="153721"/>
    <lineage>
        <taxon>Bacteria</taxon>
        <taxon>Pseudomonadati</taxon>
        <taxon>Bacteroidota</taxon>
        <taxon>Cytophagia</taxon>
        <taxon>Cytophagales</taxon>
        <taxon>Cytophagaceae</taxon>
        <taxon>Sporocytophaga</taxon>
    </lineage>
</organism>
<keyword evidence="1" id="KW-0805">Transcription regulation</keyword>
<feature type="domain" description="HTH marR-type" evidence="4">
    <location>
        <begin position="1"/>
        <end position="70"/>
    </location>
</feature>
<evidence type="ECO:0000256" key="2">
    <source>
        <dbReference type="ARBA" id="ARBA00023125"/>
    </source>
</evidence>
<keyword evidence="2" id="KW-0238">DNA-binding</keyword>
<dbReference type="Proteomes" id="UP000030185">
    <property type="component" value="Unassembled WGS sequence"/>
</dbReference>
<keyword evidence="6" id="KW-1185">Reference proteome</keyword>
<dbReference type="EMBL" id="BBLT01000003">
    <property type="protein sequence ID" value="GAL84741.1"/>
    <property type="molecule type" value="Genomic_DNA"/>
</dbReference>
<dbReference type="InterPro" id="IPR036388">
    <property type="entry name" value="WH-like_DNA-bd_sf"/>
</dbReference>
<keyword evidence="3" id="KW-0804">Transcription</keyword>
<dbReference type="InterPro" id="IPR036390">
    <property type="entry name" value="WH_DNA-bd_sf"/>
</dbReference>
<evidence type="ECO:0000256" key="1">
    <source>
        <dbReference type="ARBA" id="ARBA00023015"/>
    </source>
</evidence>
<evidence type="ECO:0000259" key="4">
    <source>
        <dbReference type="PROSITE" id="PS50995"/>
    </source>
</evidence>
<evidence type="ECO:0000313" key="5">
    <source>
        <dbReference type="EMBL" id="GAL84741.1"/>
    </source>
</evidence>
<accession>A0A098LCX1</accession>